<comment type="caution">
    <text evidence="1">The sequence shown here is derived from an EMBL/GenBank/DDBJ whole genome shotgun (WGS) entry which is preliminary data.</text>
</comment>
<organism evidence="1 2">
    <name type="scientific">Chryseobacterium camelliae</name>
    <dbReference type="NCBI Taxonomy" id="1265445"/>
    <lineage>
        <taxon>Bacteria</taxon>
        <taxon>Pseudomonadati</taxon>
        <taxon>Bacteroidota</taxon>
        <taxon>Flavobacteriia</taxon>
        <taxon>Flavobacteriales</taxon>
        <taxon>Weeksellaceae</taxon>
        <taxon>Chryseobacterium group</taxon>
        <taxon>Chryseobacterium</taxon>
    </lineage>
</organism>
<proteinExistence type="predicted"/>
<accession>A0ABU0TFU4</accession>
<protein>
    <recommendedName>
        <fullName evidence="3">DUF4848 domain-containing protein</fullName>
    </recommendedName>
</protein>
<sequence length="314" mass="35970">MKKTSLMNAVFALMTGLFLYSCQQNLEDPAKENPQNTAKSSMKAAPDPNKMLKFASLDEYDNFLSDADFRNDKIANTDYSSLRSSLDEFDARFKSADTVDIDQDPAINDTIYEDFELLPLILNRDKLVQMGDYIVRVDVPAEKAYAVDAGNANAVHILLNDPANSAVKPFSTKEEMIGYLFHLVLCKDRWALYKNITTNTYCSSRKRTRKMLAYQHAGIYFEVKAEARAQKKWLIWWNDYSQYPTIPYVSYTLTQRCGYTQSWSGNPLNFGPDYIHNGNRASFTIYKHWKALKSYNVKATIGGCWGNQTFQIQD</sequence>
<evidence type="ECO:0000313" key="2">
    <source>
        <dbReference type="Proteomes" id="UP001225072"/>
    </source>
</evidence>
<evidence type="ECO:0008006" key="3">
    <source>
        <dbReference type="Google" id="ProtNLM"/>
    </source>
</evidence>
<dbReference type="Proteomes" id="UP001225072">
    <property type="component" value="Unassembled WGS sequence"/>
</dbReference>
<name>A0ABU0TFU4_9FLAO</name>
<dbReference type="RefSeq" id="WP_307447215.1">
    <property type="nucleotide sequence ID" value="NZ_JAUTAL010000001.1"/>
</dbReference>
<dbReference type="EMBL" id="JAUTAL010000001">
    <property type="protein sequence ID" value="MDQ1095841.1"/>
    <property type="molecule type" value="Genomic_DNA"/>
</dbReference>
<evidence type="ECO:0000313" key="1">
    <source>
        <dbReference type="EMBL" id="MDQ1095841.1"/>
    </source>
</evidence>
<gene>
    <name evidence="1" type="ORF">QE404_000988</name>
</gene>
<keyword evidence="2" id="KW-1185">Reference proteome</keyword>
<dbReference type="PROSITE" id="PS51257">
    <property type="entry name" value="PROKAR_LIPOPROTEIN"/>
    <property type="match status" value="1"/>
</dbReference>
<reference evidence="1 2" key="1">
    <citation type="submission" date="2023-07" db="EMBL/GenBank/DDBJ databases">
        <title>Functional and genomic diversity of the sorghum phyllosphere microbiome.</title>
        <authorList>
            <person name="Shade A."/>
        </authorList>
    </citation>
    <scope>NUCLEOTIDE SEQUENCE [LARGE SCALE GENOMIC DNA]</scope>
    <source>
        <strain evidence="1 2">SORGH_AS_1064</strain>
    </source>
</reference>